<dbReference type="PROSITE" id="PS50206">
    <property type="entry name" value="RHODANESE_3"/>
    <property type="match status" value="1"/>
</dbReference>
<dbReference type="SUPFAM" id="SSF52821">
    <property type="entry name" value="Rhodanese/Cell cycle control phosphatase"/>
    <property type="match status" value="1"/>
</dbReference>
<keyword evidence="4" id="KW-1185">Reference proteome</keyword>
<evidence type="ECO:0000256" key="1">
    <source>
        <dbReference type="SAM" id="SignalP"/>
    </source>
</evidence>
<feature type="signal peptide" evidence="1">
    <location>
        <begin position="1"/>
        <end position="29"/>
    </location>
</feature>
<feature type="domain" description="Rhodanese" evidence="2">
    <location>
        <begin position="46"/>
        <end position="96"/>
    </location>
</feature>
<sequence length="96" mass="10946">MIQRKMMLMTMTLVLGVVCAVGIVPSARADDSAPRMEVEQLVEMIDSDELVIVDVRRGRDWDESEFMIKNAVRKPHDDTSWMADMPKDKTIVLYCA</sequence>
<evidence type="ECO:0000313" key="3">
    <source>
        <dbReference type="EMBL" id="BDQ37390.1"/>
    </source>
</evidence>
<dbReference type="CDD" id="cd00158">
    <property type="entry name" value="RHOD"/>
    <property type="match status" value="1"/>
</dbReference>
<dbReference type="Pfam" id="PF00581">
    <property type="entry name" value="Rhodanese"/>
    <property type="match status" value="1"/>
</dbReference>
<evidence type="ECO:0000313" key="4">
    <source>
        <dbReference type="Proteomes" id="UP001317742"/>
    </source>
</evidence>
<dbReference type="Proteomes" id="UP001317742">
    <property type="component" value="Chromosome"/>
</dbReference>
<organism evidence="3 4">
    <name type="scientific">Pseudodesulfovibrio nedwellii</name>
    <dbReference type="NCBI Taxonomy" id="2973072"/>
    <lineage>
        <taxon>Bacteria</taxon>
        <taxon>Pseudomonadati</taxon>
        <taxon>Thermodesulfobacteriota</taxon>
        <taxon>Desulfovibrionia</taxon>
        <taxon>Desulfovibrionales</taxon>
        <taxon>Desulfovibrionaceae</taxon>
    </lineage>
</organism>
<gene>
    <name evidence="3" type="ORF">SYK_17500</name>
</gene>
<name>A0ABM8B0V8_9BACT</name>
<dbReference type="EMBL" id="AP026709">
    <property type="protein sequence ID" value="BDQ37390.1"/>
    <property type="molecule type" value="Genomic_DNA"/>
</dbReference>
<dbReference type="InterPro" id="IPR001763">
    <property type="entry name" value="Rhodanese-like_dom"/>
</dbReference>
<keyword evidence="1" id="KW-0732">Signal</keyword>
<dbReference type="Gene3D" id="3.40.250.10">
    <property type="entry name" value="Rhodanese-like domain"/>
    <property type="match status" value="1"/>
</dbReference>
<feature type="chain" id="PRO_5045665924" description="Rhodanese domain-containing protein" evidence="1">
    <location>
        <begin position="30"/>
        <end position="96"/>
    </location>
</feature>
<evidence type="ECO:0000259" key="2">
    <source>
        <dbReference type="PROSITE" id="PS50206"/>
    </source>
</evidence>
<protein>
    <recommendedName>
        <fullName evidence="2">Rhodanese domain-containing protein</fullName>
    </recommendedName>
</protein>
<proteinExistence type="predicted"/>
<accession>A0ABM8B0V8</accession>
<dbReference type="InterPro" id="IPR036873">
    <property type="entry name" value="Rhodanese-like_dom_sf"/>
</dbReference>
<reference evidence="3 4" key="1">
    <citation type="submission" date="2022-08" db="EMBL/GenBank/DDBJ databases">
        <title>Genome Sequence of the sulphate-reducing bacterium, Pseudodesulfovibrio sp. SYK.</title>
        <authorList>
            <person name="Kondo R."/>
            <person name="Kataoka T."/>
        </authorList>
    </citation>
    <scope>NUCLEOTIDE SEQUENCE [LARGE SCALE GENOMIC DNA]</scope>
    <source>
        <strain evidence="3 4">SYK</strain>
    </source>
</reference>